<feature type="transmembrane region" description="Helical" evidence="7">
    <location>
        <begin position="157"/>
        <end position="179"/>
    </location>
</feature>
<name>A0A8J7STF3_9RHOB</name>
<feature type="transmembrane region" description="Helical" evidence="7">
    <location>
        <begin position="419"/>
        <end position="439"/>
    </location>
</feature>
<accession>A0A8J7STF3</accession>
<dbReference type="CDD" id="cd17321">
    <property type="entry name" value="MFS_MMR_MDR_like"/>
    <property type="match status" value="1"/>
</dbReference>
<feature type="transmembrane region" description="Helical" evidence="7">
    <location>
        <begin position="285"/>
        <end position="303"/>
    </location>
</feature>
<evidence type="ECO:0000256" key="6">
    <source>
        <dbReference type="ARBA" id="ARBA00023136"/>
    </source>
</evidence>
<dbReference type="InterPro" id="IPR011701">
    <property type="entry name" value="MFS"/>
</dbReference>
<keyword evidence="2" id="KW-0813">Transport</keyword>
<evidence type="ECO:0000259" key="8">
    <source>
        <dbReference type="PROSITE" id="PS50850"/>
    </source>
</evidence>
<dbReference type="SUPFAM" id="SSF103473">
    <property type="entry name" value="MFS general substrate transporter"/>
    <property type="match status" value="1"/>
</dbReference>
<keyword evidence="4 7" id="KW-0812">Transmembrane</keyword>
<feature type="transmembrane region" description="Helical" evidence="7">
    <location>
        <begin position="315"/>
        <end position="335"/>
    </location>
</feature>
<keyword evidence="3" id="KW-1003">Cell membrane</keyword>
<feature type="transmembrane region" description="Helical" evidence="7">
    <location>
        <begin position="245"/>
        <end position="264"/>
    </location>
</feature>
<feature type="transmembrane region" description="Helical" evidence="7">
    <location>
        <begin position="370"/>
        <end position="398"/>
    </location>
</feature>
<evidence type="ECO:0000256" key="3">
    <source>
        <dbReference type="ARBA" id="ARBA00022475"/>
    </source>
</evidence>
<keyword evidence="6 7" id="KW-0472">Membrane</keyword>
<organism evidence="9 10">
    <name type="scientific">Fuscibacter oryzae</name>
    <dbReference type="NCBI Taxonomy" id="2803939"/>
    <lineage>
        <taxon>Bacteria</taxon>
        <taxon>Pseudomonadati</taxon>
        <taxon>Pseudomonadota</taxon>
        <taxon>Alphaproteobacteria</taxon>
        <taxon>Rhodobacterales</taxon>
        <taxon>Paracoccaceae</taxon>
        <taxon>Fuscibacter</taxon>
    </lineage>
</organism>
<comment type="caution">
    <text evidence="9">The sequence shown here is derived from an EMBL/GenBank/DDBJ whole genome shotgun (WGS) entry which is preliminary data.</text>
</comment>
<feature type="transmembrane region" description="Helical" evidence="7">
    <location>
        <begin position="94"/>
        <end position="112"/>
    </location>
</feature>
<evidence type="ECO:0000256" key="2">
    <source>
        <dbReference type="ARBA" id="ARBA00022448"/>
    </source>
</evidence>
<evidence type="ECO:0000256" key="1">
    <source>
        <dbReference type="ARBA" id="ARBA00004651"/>
    </source>
</evidence>
<dbReference type="PROSITE" id="PS50850">
    <property type="entry name" value="MFS"/>
    <property type="match status" value="1"/>
</dbReference>
<dbReference type="EMBL" id="JAESVP010000004">
    <property type="protein sequence ID" value="MBL4928475.1"/>
    <property type="molecule type" value="Genomic_DNA"/>
</dbReference>
<dbReference type="Gene3D" id="1.20.1250.20">
    <property type="entry name" value="MFS general substrate transporter like domains"/>
    <property type="match status" value="1"/>
</dbReference>
<feature type="domain" description="Major facilitator superfamily (MFS) profile" evidence="8">
    <location>
        <begin position="28"/>
        <end position="480"/>
    </location>
</feature>
<dbReference type="GO" id="GO:0005886">
    <property type="term" value="C:plasma membrane"/>
    <property type="evidence" value="ECO:0007669"/>
    <property type="project" value="UniProtKB-SubCell"/>
</dbReference>
<keyword evidence="10" id="KW-1185">Reference proteome</keyword>
<feature type="transmembrane region" description="Helical" evidence="7">
    <location>
        <begin position="63"/>
        <end position="82"/>
    </location>
</feature>
<feature type="transmembrane region" description="Helical" evidence="7">
    <location>
        <begin position="124"/>
        <end position="145"/>
    </location>
</feature>
<evidence type="ECO:0000256" key="5">
    <source>
        <dbReference type="ARBA" id="ARBA00022989"/>
    </source>
</evidence>
<sequence length="483" mass="49077">MTSAILKQPTGIAGSDGPVDALRQKQAVLIVVLASYLMILLDTSIVITGLPDIRDGLGFTPTGLSWVQNTYTLAFGGFLMLGARAGDLFGRRRVYLAGLALFTFASLAIGLAPNPATMLAARAVQGIGAAILAPTTLALLSTHFAEGEERNRALSHYASTAGVGASLGLVLGGIFAGWISWRVGFLMNVPVGMALYRAASRLLTESAPSGGRVDVAGAITSTLGMGGLVYGIVRSATSGWHDPLTLVTAGIGAGLIAAFLWMQARTADPLLPLRLFASRGRSGAYAARALFLGAMVSFFFFSTQLMQGVLHMTPVQAGFGFLPMTVVTFLISLALPRLLRRFGSGIVLAGAFSCVAAGLVWLAQAGAGQGYVLAVGLPMLLIGLGNGAALAPLTVSGVRGVAPQDAGAASGLVNAAHQLGGTLGLAVLVTVFAAAMRGAPASDTALAHGISAGLCGAALLQVVGLAVTLLFVLPADKPSRVPG</sequence>
<dbReference type="InterPro" id="IPR020846">
    <property type="entry name" value="MFS_dom"/>
</dbReference>
<dbReference type="InterPro" id="IPR036259">
    <property type="entry name" value="MFS_trans_sf"/>
</dbReference>
<evidence type="ECO:0000313" key="9">
    <source>
        <dbReference type="EMBL" id="MBL4928475.1"/>
    </source>
</evidence>
<proteinExistence type="predicted"/>
<protein>
    <submittedName>
        <fullName evidence="9">MFS transporter</fullName>
    </submittedName>
</protein>
<feature type="transmembrane region" description="Helical" evidence="7">
    <location>
        <begin position="342"/>
        <end position="364"/>
    </location>
</feature>
<feature type="transmembrane region" description="Helical" evidence="7">
    <location>
        <begin position="445"/>
        <end position="473"/>
    </location>
</feature>
<dbReference type="GO" id="GO:0022857">
    <property type="term" value="F:transmembrane transporter activity"/>
    <property type="evidence" value="ECO:0007669"/>
    <property type="project" value="InterPro"/>
</dbReference>
<gene>
    <name evidence="9" type="ORF">JI744_10205</name>
</gene>
<feature type="transmembrane region" description="Helical" evidence="7">
    <location>
        <begin position="27"/>
        <end position="51"/>
    </location>
</feature>
<evidence type="ECO:0000256" key="7">
    <source>
        <dbReference type="SAM" id="Phobius"/>
    </source>
</evidence>
<dbReference type="RefSeq" id="WP_202660315.1">
    <property type="nucleotide sequence ID" value="NZ_JAESVP010000004.1"/>
</dbReference>
<evidence type="ECO:0000313" key="10">
    <source>
        <dbReference type="Proteomes" id="UP000619033"/>
    </source>
</evidence>
<dbReference type="PANTHER" id="PTHR42718:SF46">
    <property type="entry name" value="BLR6921 PROTEIN"/>
    <property type="match status" value="1"/>
</dbReference>
<dbReference type="Proteomes" id="UP000619033">
    <property type="component" value="Unassembled WGS sequence"/>
</dbReference>
<keyword evidence="5 7" id="KW-1133">Transmembrane helix</keyword>
<dbReference type="Gene3D" id="1.20.1720.10">
    <property type="entry name" value="Multidrug resistance protein D"/>
    <property type="match status" value="1"/>
</dbReference>
<dbReference type="Pfam" id="PF07690">
    <property type="entry name" value="MFS_1"/>
    <property type="match status" value="1"/>
</dbReference>
<reference evidence="9" key="1">
    <citation type="submission" date="2021-01" db="EMBL/GenBank/DDBJ databases">
        <title>Genome seq and assembly of Tabrizicola sp. KVB23.</title>
        <authorList>
            <person name="Chhetri G."/>
        </authorList>
    </citation>
    <scope>NUCLEOTIDE SEQUENCE</scope>
    <source>
        <strain evidence="9">KVB23</strain>
    </source>
</reference>
<comment type="subcellular location">
    <subcellularLocation>
        <location evidence="1">Cell membrane</location>
        <topology evidence="1">Multi-pass membrane protein</topology>
    </subcellularLocation>
</comment>
<dbReference type="PANTHER" id="PTHR42718">
    <property type="entry name" value="MAJOR FACILITATOR SUPERFAMILY MULTIDRUG TRANSPORTER MFSC"/>
    <property type="match status" value="1"/>
</dbReference>
<dbReference type="AlphaFoldDB" id="A0A8J7STF3"/>
<evidence type="ECO:0000256" key="4">
    <source>
        <dbReference type="ARBA" id="ARBA00022692"/>
    </source>
</evidence>